<dbReference type="AlphaFoldDB" id="A0A9D4NFR6"/>
<evidence type="ECO:0000313" key="1">
    <source>
        <dbReference type="EMBL" id="KAH3894605.1"/>
    </source>
</evidence>
<accession>A0A9D4NFR6</accession>
<evidence type="ECO:0000313" key="2">
    <source>
        <dbReference type="Proteomes" id="UP000828390"/>
    </source>
</evidence>
<sequence>MTSEGSFFTNMSFSNMQYNLPSDLESEMDESGTDLNTVSKEDLYHYIQKYQRRATRYS</sequence>
<proteinExistence type="predicted"/>
<reference evidence="1" key="2">
    <citation type="submission" date="2020-11" db="EMBL/GenBank/DDBJ databases">
        <authorList>
            <person name="McCartney M.A."/>
            <person name="Auch B."/>
            <person name="Kono T."/>
            <person name="Mallez S."/>
            <person name="Becker A."/>
            <person name="Gohl D.M."/>
            <person name="Silverstein K.A.T."/>
            <person name="Koren S."/>
            <person name="Bechman K.B."/>
            <person name="Herman A."/>
            <person name="Abrahante J.E."/>
            <person name="Garbe J."/>
        </authorList>
    </citation>
    <scope>NUCLEOTIDE SEQUENCE</scope>
    <source>
        <strain evidence="1">Duluth1</strain>
        <tissue evidence="1">Whole animal</tissue>
    </source>
</reference>
<reference evidence="1" key="1">
    <citation type="journal article" date="2019" name="bioRxiv">
        <title>The Genome of the Zebra Mussel, Dreissena polymorpha: A Resource for Invasive Species Research.</title>
        <authorList>
            <person name="McCartney M.A."/>
            <person name="Auch B."/>
            <person name="Kono T."/>
            <person name="Mallez S."/>
            <person name="Zhang Y."/>
            <person name="Obille A."/>
            <person name="Becker A."/>
            <person name="Abrahante J.E."/>
            <person name="Garbe J."/>
            <person name="Badalamenti J.P."/>
            <person name="Herman A."/>
            <person name="Mangelson H."/>
            <person name="Liachko I."/>
            <person name="Sullivan S."/>
            <person name="Sone E.D."/>
            <person name="Koren S."/>
            <person name="Silverstein K.A.T."/>
            <person name="Beckman K.B."/>
            <person name="Gohl D.M."/>
        </authorList>
    </citation>
    <scope>NUCLEOTIDE SEQUENCE</scope>
    <source>
        <strain evidence="1">Duluth1</strain>
        <tissue evidence="1">Whole animal</tissue>
    </source>
</reference>
<organism evidence="1 2">
    <name type="scientific">Dreissena polymorpha</name>
    <name type="common">Zebra mussel</name>
    <name type="synonym">Mytilus polymorpha</name>
    <dbReference type="NCBI Taxonomy" id="45954"/>
    <lineage>
        <taxon>Eukaryota</taxon>
        <taxon>Metazoa</taxon>
        <taxon>Spiralia</taxon>
        <taxon>Lophotrochozoa</taxon>
        <taxon>Mollusca</taxon>
        <taxon>Bivalvia</taxon>
        <taxon>Autobranchia</taxon>
        <taxon>Heteroconchia</taxon>
        <taxon>Euheterodonta</taxon>
        <taxon>Imparidentia</taxon>
        <taxon>Neoheterodontei</taxon>
        <taxon>Myida</taxon>
        <taxon>Dreissenoidea</taxon>
        <taxon>Dreissenidae</taxon>
        <taxon>Dreissena</taxon>
    </lineage>
</organism>
<gene>
    <name evidence="1" type="ORF">DPMN_018762</name>
</gene>
<keyword evidence="2" id="KW-1185">Reference proteome</keyword>
<comment type="caution">
    <text evidence="1">The sequence shown here is derived from an EMBL/GenBank/DDBJ whole genome shotgun (WGS) entry which is preliminary data.</text>
</comment>
<dbReference type="EMBL" id="JAIWYP010000001">
    <property type="protein sequence ID" value="KAH3894605.1"/>
    <property type="molecule type" value="Genomic_DNA"/>
</dbReference>
<protein>
    <submittedName>
        <fullName evidence="1">Uncharacterized protein</fullName>
    </submittedName>
</protein>
<dbReference type="Proteomes" id="UP000828390">
    <property type="component" value="Unassembled WGS sequence"/>
</dbReference>
<name>A0A9D4NFR6_DREPO</name>